<sequence>MSSFHSVLSLSEQNWSSQVPTHVKAKPLKRFNFVVLLRVSLPLQKDHHKQQAHEFCLPVVYAQVYYLMAAPSPQHLIAQDLPMLHCVLALQFHHQLMHCPVNLHLHFCSSVV</sequence>
<proteinExistence type="predicted"/>
<protein>
    <submittedName>
        <fullName evidence="1">Uncharacterized protein</fullName>
    </submittedName>
</protein>
<dbReference type="EMBL" id="GBRH01172031">
    <property type="protein sequence ID" value="JAE25865.1"/>
    <property type="molecule type" value="Transcribed_RNA"/>
</dbReference>
<evidence type="ECO:0000313" key="1">
    <source>
        <dbReference type="EMBL" id="JAE25865.1"/>
    </source>
</evidence>
<name>A0A0A9GL55_ARUDO</name>
<reference evidence="1" key="1">
    <citation type="submission" date="2014-09" db="EMBL/GenBank/DDBJ databases">
        <authorList>
            <person name="Magalhaes I.L.F."/>
            <person name="Oliveira U."/>
            <person name="Santos F.R."/>
            <person name="Vidigal T.H.D.A."/>
            <person name="Brescovit A.D."/>
            <person name="Santos A.J."/>
        </authorList>
    </citation>
    <scope>NUCLEOTIDE SEQUENCE</scope>
    <source>
        <tissue evidence="1">Shoot tissue taken approximately 20 cm above the soil surface</tissue>
    </source>
</reference>
<reference evidence="1" key="2">
    <citation type="journal article" date="2015" name="Data Brief">
        <title>Shoot transcriptome of the giant reed, Arundo donax.</title>
        <authorList>
            <person name="Barrero R.A."/>
            <person name="Guerrero F.D."/>
            <person name="Moolhuijzen P."/>
            <person name="Goolsby J.A."/>
            <person name="Tidwell J."/>
            <person name="Bellgard S.E."/>
            <person name="Bellgard M.I."/>
        </authorList>
    </citation>
    <scope>NUCLEOTIDE SEQUENCE</scope>
    <source>
        <tissue evidence="1">Shoot tissue taken approximately 20 cm above the soil surface</tissue>
    </source>
</reference>
<organism evidence="1">
    <name type="scientific">Arundo donax</name>
    <name type="common">Giant reed</name>
    <name type="synonym">Donax arundinaceus</name>
    <dbReference type="NCBI Taxonomy" id="35708"/>
    <lineage>
        <taxon>Eukaryota</taxon>
        <taxon>Viridiplantae</taxon>
        <taxon>Streptophyta</taxon>
        <taxon>Embryophyta</taxon>
        <taxon>Tracheophyta</taxon>
        <taxon>Spermatophyta</taxon>
        <taxon>Magnoliopsida</taxon>
        <taxon>Liliopsida</taxon>
        <taxon>Poales</taxon>
        <taxon>Poaceae</taxon>
        <taxon>PACMAD clade</taxon>
        <taxon>Arundinoideae</taxon>
        <taxon>Arundineae</taxon>
        <taxon>Arundo</taxon>
    </lineage>
</organism>
<accession>A0A0A9GL55</accession>
<dbReference type="AlphaFoldDB" id="A0A0A9GL55"/>